<dbReference type="InterPro" id="IPR001345">
    <property type="entry name" value="PG/BPGM_mutase_AS"/>
</dbReference>
<keyword evidence="3" id="KW-1185">Reference proteome</keyword>
<accession>A0A7X1NNP1</accession>
<dbReference type="Proteomes" id="UP000326464">
    <property type="component" value="Unassembled WGS sequence"/>
</dbReference>
<dbReference type="PANTHER" id="PTHR48100:SF58">
    <property type="entry name" value="PE-PGRS FAMILY PROTEIN PE_PGRS11"/>
    <property type="match status" value="1"/>
</dbReference>
<gene>
    <name evidence="2" type="ORF">FNH21_05260</name>
</gene>
<sequence length="230" mass="23846">MRPILIRHGQTPSNVVGALDTAFPGAPLTDLGEAQAAALPAALAHEPIAGIHASPLVRTQLTAAPLGAARSLSGQVVPGLEEITAGALEMRADEAARQEYAACLVGWMHGDLDRTLPGGADGHGFLERFDAAIGRLARSYPDQRTVAVITHGAAIRVYTAIRTGMHGDLAAQLDIRDTGAAVLDGCPTVGWHLEAWHPEPLGGPRPADHSATDVTGESAEQVAEESPHPG</sequence>
<feature type="region of interest" description="Disordered" evidence="1">
    <location>
        <begin position="197"/>
        <end position="230"/>
    </location>
</feature>
<dbReference type="PROSITE" id="PS00175">
    <property type="entry name" value="PG_MUTASE"/>
    <property type="match status" value="1"/>
</dbReference>
<dbReference type="GO" id="GO:0005737">
    <property type="term" value="C:cytoplasm"/>
    <property type="evidence" value="ECO:0007669"/>
    <property type="project" value="TreeGrafter"/>
</dbReference>
<name>A0A7X1NNP1_9MICC</name>
<dbReference type="InterPro" id="IPR029033">
    <property type="entry name" value="His_PPase_superfam"/>
</dbReference>
<evidence type="ECO:0000313" key="2">
    <source>
        <dbReference type="EMBL" id="MPY10131.1"/>
    </source>
</evidence>
<dbReference type="SMART" id="SM00855">
    <property type="entry name" value="PGAM"/>
    <property type="match status" value="1"/>
</dbReference>
<dbReference type="EMBL" id="VJXX01000001">
    <property type="protein sequence ID" value="MPY10131.1"/>
    <property type="molecule type" value="Genomic_DNA"/>
</dbReference>
<dbReference type="SUPFAM" id="SSF53254">
    <property type="entry name" value="Phosphoglycerate mutase-like"/>
    <property type="match status" value="1"/>
</dbReference>
<comment type="caution">
    <text evidence="2">The sequence shown here is derived from an EMBL/GenBank/DDBJ whole genome shotgun (WGS) entry which is preliminary data.</text>
</comment>
<dbReference type="Pfam" id="PF00300">
    <property type="entry name" value="His_Phos_1"/>
    <property type="match status" value="1"/>
</dbReference>
<dbReference type="AlphaFoldDB" id="A0A7X1NNP1"/>
<dbReference type="PANTHER" id="PTHR48100">
    <property type="entry name" value="BROAD-SPECIFICITY PHOSPHATASE YOR283W-RELATED"/>
    <property type="match status" value="1"/>
</dbReference>
<dbReference type="InterPro" id="IPR013078">
    <property type="entry name" value="His_Pase_superF_clade-1"/>
</dbReference>
<dbReference type="CDD" id="cd07067">
    <property type="entry name" value="HP_PGM_like"/>
    <property type="match status" value="1"/>
</dbReference>
<dbReference type="InterPro" id="IPR050275">
    <property type="entry name" value="PGM_Phosphatase"/>
</dbReference>
<evidence type="ECO:0000313" key="3">
    <source>
        <dbReference type="Proteomes" id="UP000326464"/>
    </source>
</evidence>
<reference evidence="3" key="1">
    <citation type="submission" date="2019-07" db="EMBL/GenBank/DDBJ databases">
        <title>Arthrobacter KR32 sp. nov., isolated from mountain cheese made of cows milk.</title>
        <authorList>
            <person name="Flegler A."/>
        </authorList>
    </citation>
    <scope>NUCLEOTIDE SEQUENCE [LARGE SCALE GENOMIC DNA]</scope>
    <source>
        <strain evidence="3">KR32</strain>
    </source>
</reference>
<organism evidence="2 3">
    <name type="scientific">Arthrobacter bussei</name>
    <dbReference type="NCBI Taxonomy" id="2594179"/>
    <lineage>
        <taxon>Bacteria</taxon>
        <taxon>Bacillati</taxon>
        <taxon>Actinomycetota</taxon>
        <taxon>Actinomycetes</taxon>
        <taxon>Micrococcales</taxon>
        <taxon>Micrococcaceae</taxon>
        <taxon>Arthrobacter</taxon>
    </lineage>
</organism>
<protein>
    <submittedName>
        <fullName evidence="2">Histidine phosphatase family protein</fullName>
    </submittedName>
</protein>
<dbReference type="RefSeq" id="WP_191931639.1">
    <property type="nucleotide sequence ID" value="NZ_VJXX01000001.1"/>
</dbReference>
<proteinExistence type="predicted"/>
<evidence type="ECO:0000256" key="1">
    <source>
        <dbReference type="SAM" id="MobiDB-lite"/>
    </source>
</evidence>
<dbReference type="Gene3D" id="3.40.50.1240">
    <property type="entry name" value="Phosphoglycerate mutase-like"/>
    <property type="match status" value="1"/>
</dbReference>
<dbReference type="GO" id="GO:0016791">
    <property type="term" value="F:phosphatase activity"/>
    <property type="evidence" value="ECO:0007669"/>
    <property type="project" value="TreeGrafter"/>
</dbReference>